<keyword evidence="8" id="KW-0862">Zinc</keyword>
<dbReference type="Proteomes" id="UP000231742">
    <property type="component" value="Unassembled WGS sequence"/>
</dbReference>
<feature type="short sequence motif" description="'HIGH' region" evidence="8">
    <location>
        <begin position="14"/>
        <end position="24"/>
    </location>
</feature>
<dbReference type="Gene3D" id="3.40.50.620">
    <property type="entry name" value="HUPs"/>
    <property type="match status" value="1"/>
</dbReference>
<keyword evidence="2 8" id="KW-0436">Ligase</keyword>
<dbReference type="SUPFAM" id="SSF52374">
    <property type="entry name" value="Nucleotidylyl transferase"/>
    <property type="match status" value="1"/>
</dbReference>
<dbReference type="EC" id="6.1.1.10" evidence="8"/>
<dbReference type="InterPro" id="IPR014758">
    <property type="entry name" value="Met-tRNA_synth"/>
</dbReference>
<evidence type="ECO:0000256" key="6">
    <source>
        <dbReference type="ARBA" id="ARBA00023146"/>
    </source>
</evidence>
<evidence type="ECO:0000259" key="9">
    <source>
        <dbReference type="Pfam" id="PF08264"/>
    </source>
</evidence>
<keyword evidence="6 8" id="KW-0030">Aminoacyl-tRNA synthetase</keyword>
<dbReference type="GO" id="GO:0004825">
    <property type="term" value="F:methionine-tRNA ligase activity"/>
    <property type="evidence" value="ECO:0007669"/>
    <property type="project" value="UniProtKB-UniRule"/>
</dbReference>
<dbReference type="GO" id="GO:0006431">
    <property type="term" value="P:methionyl-tRNA aminoacylation"/>
    <property type="evidence" value="ECO:0007669"/>
    <property type="project" value="UniProtKB-UniRule"/>
</dbReference>
<comment type="similarity">
    <text evidence="8">Belongs to the class-I aminoacyl-tRNA synthetase family. MetG type 2A subfamily.</text>
</comment>
<evidence type="ECO:0000256" key="4">
    <source>
        <dbReference type="ARBA" id="ARBA00022840"/>
    </source>
</evidence>
<feature type="domain" description="Methionyl/Valyl/Leucyl/Isoleucyl-tRNA synthetase anticodon-binding" evidence="9">
    <location>
        <begin position="392"/>
        <end position="493"/>
    </location>
</feature>
<keyword evidence="3 8" id="KW-0547">Nucleotide-binding</keyword>
<dbReference type="InterPro" id="IPR014729">
    <property type="entry name" value="Rossmann-like_a/b/a_fold"/>
</dbReference>
<dbReference type="OrthoDB" id="9810191at2"/>
<dbReference type="PRINTS" id="PR01041">
    <property type="entry name" value="TRNASYNTHMET"/>
</dbReference>
<comment type="function">
    <text evidence="1 8">Is required not only for elongation of protein synthesis but also for the initiation of all mRNA translation through initiator tRNA(fMet) aminoacylation.</text>
</comment>
<evidence type="ECO:0000256" key="2">
    <source>
        <dbReference type="ARBA" id="ARBA00022598"/>
    </source>
</evidence>
<comment type="subunit">
    <text evidence="8">Monomer.</text>
</comment>
<keyword evidence="12" id="KW-1185">Reference proteome</keyword>
<keyword evidence="8" id="KW-0963">Cytoplasm</keyword>
<feature type="domain" description="Methionyl/Leucyl tRNA synthetase" evidence="10">
    <location>
        <begin position="8"/>
        <end position="369"/>
    </location>
</feature>
<dbReference type="GO" id="GO:0046872">
    <property type="term" value="F:metal ion binding"/>
    <property type="evidence" value="ECO:0007669"/>
    <property type="project" value="UniProtKB-KW"/>
</dbReference>
<accession>A0A2M9D351</accession>
<feature type="binding site" evidence="8">
    <location>
        <position position="156"/>
    </location>
    <ligand>
        <name>Zn(2+)</name>
        <dbReference type="ChEBI" id="CHEBI:29105"/>
    </ligand>
</feature>
<dbReference type="NCBIfam" id="NF008900">
    <property type="entry name" value="PRK12267.1"/>
    <property type="match status" value="1"/>
</dbReference>
<organism evidence="11 12">
    <name type="scientific">Salinibacterium amurskyense</name>
    <dbReference type="NCBI Taxonomy" id="205941"/>
    <lineage>
        <taxon>Bacteria</taxon>
        <taxon>Bacillati</taxon>
        <taxon>Actinomycetota</taxon>
        <taxon>Actinomycetes</taxon>
        <taxon>Micrococcales</taxon>
        <taxon>Microbacteriaceae</taxon>
        <taxon>Salinibacterium</taxon>
    </lineage>
</organism>
<dbReference type="Pfam" id="PF08264">
    <property type="entry name" value="Anticodon_1"/>
    <property type="match status" value="1"/>
</dbReference>
<dbReference type="AlphaFoldDB" id="A0A2M9D351"/>
<dbReference type="SUPFAM" id="SSF47323">
    <property type="entry name" value="Anticodon-binding domain of a subclass of class I aminoacyl-tRNA synthetases"/>
    <property type="match status" value="1"/>
</dbReference>
<feature type="binding site" evidence="8">
    <location>
        <position position="159"/>
    </location>
    <ligand>
        <name>Zn(2+)</name>
        <dbReference type="ChEBI" id="CHEBI:29105"/>
    </ligand>
</feature>
<dbReference type="Gene3D" id="2.170.220.10">
    <property type="match status" value="1"/>
</dbReference>
<protein>
    <recommendedName>
        <fullName evidence="8">Methionine--tRNA ligase</fullName>
        <ecNumber evidence="8">6.1.1.10</ecNumber>
    </recommendedName>
    <alternativeName>
        <fullName evidence="8">Methionyl-tRNA synthetase</fullName>
        <shortName evidence="8">MetRS</shortName>
    </alternativeName>
</protein>
<comment type="cofactor">
    <cofactor evidence="8">
        <name>Zn(2+)</name>
        <dbReference type="ChEBI" id="CHEBI:29105"/>
    </cofactor>
    <text evidence="8">Binds 1 zinc ion per subunit.</text>
</comment>
<dbReference type="InterPro" id="IPR023457">
    <property type="entry name" value="Met-tRNA_synth_2"/>
</dbReference>
<dbReference type="Pfam" id="PF09334">
    <property type="entry name" value="tRNA-synt_1g"/>
    <property type="match status" value="1"/>
</dbReference>
<comment type="subcellular location">
    <subcellularLocation>
        <location evidence="8">Cytoplasm</location>
    </subcellularLocation>
</comment>
<evidence type="ECO:0000259" key="10">
    <source>
        <dbReference type="Pfam" id="PF09334"/>
    </source>
</evidence>
<proteinExistence type="inferred from homology"/>
<dbReference type="CDD" id="cd07957">
    <property type="entry name" value="Anticodon_Ia_Met"/>
    <property type="match status" value="1"/>
</dbReference>
<dbReference type="InterPro" id="IPR041872">
    <property type="entry name" value="Anticodon_Met"/>
</dbReference>
<dbReference type="Gene3D" id="1.10.730.10">
    <property type="entry name" value="Isoleucyl-tRNA Synthetase, Domain 1"/>
    <property type="match status" value="1"/>
</dbReference>
<evidence type="ECO:0000256" key="7">
    <source>
        <dbReference type="ARBA" id="ARBA00047364"/>
    </source>
</evidence>
<dbReference type="PANTHER" id="PTHR43326">
    <property type="entry name" value="METHIONYL-TRNA SYNTHETASE"/>
    <property type="match status" value="1"/>
</dbReference>
<dbReference type="InterPro" id="IPR009080">
    <property type="entry name" value="tRNAsynth_Ia_anticodon-bd"/>
</dbReference>
<feature type="binding site" evidence="8">
    <location>
        <position position="133"/>
    </location>
    <ligand>
        <name>Zn(2+)</name>
        <dbReference type="ChEBI" id="CHEBI:29105"/>
    </ligand>
</feature>
<feature type="binding site" evidence="8">
    <location>
        <position position="130"/>
    </location>
    <ligand>
        <name>Zn(2+)</name>
        <dbReference type="ChEBI" id="CHEBI:29105"/>
    </ligand>
</feature>
<feature type="short sequence motif" description="'KMSKS' region" evidence="8">
    <location>
        <begin position="306"/>
        <end position="310"/>
    </location>
</feature>
<evidence type="ECO:0000313" key="11">
    <source>
        <dbReference type="EMBL" id="PJJ78609.1"/>
    </source>
</evidence>
<evidence type="ECO:0000256" key="5">
    <source>
        <dbReference type="ARBA" id="ARBA00022917"/>
    </source>
</evidence>
<dbReference type="InterPro" id="IPR033911">
    <property type="entry name" value="MetRS_core"/>
</dbReference>
<evidence type="ECO:0000256" key="3">
    <source>
        <dbReference type="ARBA" id="ARBA00022741"/>
    </source>
</evidence>
<gene>
    <name evidence="8" type="primary">metG</name>
    <name evidence="11" type="ORF">CLV85_2185</name>
</gene>
<dbReference type="CDD" id="cd00814">
    <property type="entry name" value="MetRS_core"/>
    <property type="match status" value="1"/>
</dbReference>
<comment type="caution">
    <text evidence="8">Lacks conserved residue(s) required for the propagation of feature annotation.</text>
</comment>
<dbReference type="EMBL" id="PGFH01000002">
    <property type="protein sequence ID" value="PJJ78609.1"/>
    <property type="molecule type" value="Genomic_DNA"/>
</dbReference>
<dbReference type="RefSeq" id="WP_100389640.1">
    <property type="nucleotide sequence ID" value="NZ_BMZU01000002.1"/>
</dbReference>
<evidence type="ECO:0000313" key="12">
    <source>
        <dbReference type="Proteomes" id="UP000231742"/>
    </source>
</evidence>
<dbReference type="HAMAP" id="MF_01228">
    <property type="entry name" value="Met_tRNA_synth_type2"/>
    <property type="match status" value="1"/>
</dbReference>
<dbReference type="NCBIfam" id="TIGR00398">
    <property type="entry name" value="metG"/>
    <property type="match status" value="1"/>
</dbReference>
<keyword evidence="4 8" id="KW-0067">ATP-binding</keyword>
<comment type="caution">
    <text evidence="11">The sequence shown here is derived from an EMBL/GenBank/DDBJ whole genome shotgun (WGS) entry which is preliminary data.</text>
</comment>
<comment type="catalytic activity">
    <reaction evidence="7 8">
        <text>tRNA(Met) + L-methionine + ATP = L-methionyl-tRNA(Met) + AMP + diphosphate</text>
        <dbReference type="Rhea" id="RHEA:13481"/>
        <dbReference type="Rhea" id="RHEA-COMP:9667"/>
        <dbReference type="Rhea" id="RHEA-COMP:9698"/>
        <dbReference type="ChEBI" id="CHEBI:30616"/>
        <dbReference type="ChEBI" id="CHEBI:33019"/>
        <dbReference type="ChEBI" id="CHEBI:57844"/>
        <dbReference type="ChEBI" id="CHEBI:78442"/>
        <dbReference type="ChEBI" id="CHEBI:78530"/>
        <dbReference type="ChEBI" id="CHEBI:456215"/>
        <dbReference type="EC" id="6.1.1.10"/>
    </reaction>
</comment>
<keyword evidence="8" id="KW-0479">Metal-binding</keyword>
<evidence type="ECO:0000256" key="1">
    <source>
        <dbReference type="ARBA" id="ARBA00003314"/>
    </source>
</evidence>
<dbReference type="GO" id="GO:0005737">
    <property type="term" value="C:cytoplasm"/>
    <property type="evidence" value="ECO:0007669"/>
    <property type="project" value="UniProtKB-SubCell"/>
</dbReference>
<sequence length="526" mass="58718">MSAGDSFYIATPIFYVNDVPHIGHAYTEVAADVLARWHRQRGEDAWLLTGTDEHGQKILRTAVANNTTPQEWADRLVADSWQPLLETIDIANDDFIRTTDERHEKAVATFLQRLYDDGHIYAGEYEGYYCVGCEEYKQLDDLVTAPDGEYKGQLVCAIHSRPVEILKEKNYFFRMSDFGQKLLDLYESQPDFVQPASVRNEIVQFVKQGLDDLSISRSSFDWGVKVPWDETHVVYVWFDALLNYVSAIGYGVDDEQFAKRWPAVQLVGKDIARFHAVIWPAMLMAAGLPVPRAVFGHGWLLVGGEKMSKSKLTGIAPSQITDTFGSDAFRYYFMSAITFGQDGSFSWEDLSARYQAELANGFGNLASRVIAMVNKYFDGEIPTLGELTASDEAIIATQKRATEKSNAYIDTFAINEALSSVWQLVDELNGYITEQEPWALSKDPANRERLGTVLATTVNGLGTLAILLSPVLPKATEKLWTAIGGVGELREQRIDDAQNWSHSGRVTALESSLFPRIEVDAESGTA</sequence>
<name>A0A2M9D351_9MICO</name>
<dbReference type="InterPro" id="IPR013155">
    <property type="entry name" value="M/V/L/I-tRNA-synth_anticd-bd"/>
</dbReference>
<reference evidence="11 12" key="1">
    <citation type="submission" date="2017-11" db="EMBL/GenBank/DDBJ databases">
        <title>Genomic Encyclopedia of Archaeal and Bacterial Type Strains, Phase II (KMG-II): From Individual Species to Whole Genera.</title>
        <authorList>
            <person name="Goeker M."/>
        </authorList>
    </citation>
    <scope>NUCLEOTIDE SEQUENCE [LARGE SCALE GENOMIC DNA]</scope>
    <source>
        <strain evidence="11 12">DSM 16400</strain>
    </source>
</reference>
<dbReference type="InterPro" id="IPR015413">
    <property type="entry name" value="Methionyl/Leucyl_tRNA_Synth"/>
</dbReference>
<keyword evidence="5 8" id="KW-0648">Protein biosynthesis</keyword>
<dbReference type="PANTHER" id="PTHR43326:SF1">
    <property type="entry name" value="METHIONINE--TRNA LIGASE, MITOCHONDRIAL"/>
    <property type="match status" value="1"/>
</dbReference>
<evidence type="ECO:0000256" key="8">
    <source>
        <dbReference type="HAMAP-Rule" id="MF_01228"/>
    </source>
</evidence>
<dbReference type="GO" id="GO:0005524">
    <property type="term" value="F:ATP binding"/>
    <property type="evidence" value="ECO:0007669"/>
    <property type="project" value="UniProtKB-UniRule"/>
</dbReference>
<dbReference type="FunFam" id="2.170.220.10:FF:000001">
    <property type="entry name" value="methionine--tRNA ligase, mitochondrial"/>
    <property type="match status" value="1"/>
</dbReference>